<evidence type="ECO:0000313" key="2">
    <source>
        <dbReference type="EnsemblPlants" id="PNT67598"/>
    </source>
</evidence>
<dbReference type="EMBL" id="CM000882">
    <property type="protein sequence ID" value="PNT67598.1"/>
    <property type="molecule type" value="Genomic_DNA"/>
</dbReference>
<reference evidence="1" key="2">
    <citation type="submission" date="2017-06" db="EMBL/GenBank/DDBJ databases">
        <title>WGS assembly of Brachypodium distachyon.</title>
        <authorList>
            <consortium name="The International Brachypodium Initiative"/>
            <person name="Lucas S."/>
            <person name="Harmon-Smith M."/>
            <person name="Lail K."/>
            <person name="Tice H."/>
            <person name="Grimwood J."/>
            <person name="Bruce D."/>
            <person name="Barry K."/>
            <person name="Shu S."/>
            <person name="Lindquist E."/>
            <person name="Wang M."/>
            <person name="Pitluck S."/>
            <person name="Vogel J.P."/>
            <person name="Garvin D.F."/>
            <person name="Mockler T.C."/>
            <person name="Schmutz J."/>
            <person name="Rokhsar D."/>
            <person name="Bevan M.W."/>
        </authorList>
    </citation>
    <scope>NUCLEOTIDE SEQUENCE</scope>
    <source>
        <strain evidence="1">Bd21</strain>
    </source>
</reference>
<dbReference type="OrthoDB" id="19482at2759"/>
<evidence type="ECO:0000313" key="3">
    <source>
        <dbReference type="Proteomes" id="UP000008810"/>
    </source>
</evidence>
<organism evidence="1">
    <name type="scientific">Brachypodium distachyon</name>
    <name type="common">Purple false brome</name>
    <name type="synonym">Trachynia distachya</name>
    <dbReference type="NCBI Taxonomy" id="15368"/>
    <lineage>
        <taxon>Eukaryota</taxon>
        <taxon>Viridiplantae</taxon>
        <taxon>Streptophyta</taxon>
        <taxon>Embryophyta</taxon>
        <taxon>Tracheophyta</taxon>
        <taxon>Spermatophyta</taxon>
        <taxon>Magnoliopsida</taxon>
        <taxon>Liliopsida</taxon>
        <taxon>Poales</taxon>
        <taxon>Poaceae</taxon>
        <taxon>BOP clade</taxon>
        <taxon>Pooideae</taxon>
        <taxon>Stipodae</taxon>
        <taxon>Brachypodieae</taxon>
        <taxon>Brachypodium</taxon>
    </lineage>
</organism>
<keyword evidence="3" id="KW-1185">Reference proteome</keyword>
<accession>A0A2K2CZZ4</accession>
<sequence>MVALAYPHFVFCGLVRSSPTHGPLPSTLGHLVATPSKPPELRERSLNFFSRENANLAPRCIYRRRVVYKPRSLSRRRLSSGSMS</sequence>
<reference evidence="1 2" key="1">
    <citation type="journal article" date="2010" name="Nature">
        <title>Genome sequencing and analysis of the model grass Brachypodium distachyon.</title>
        <authorList>
            <consortium name="International Brachypodium Initiative"/>
        </authorList>
    </citation>
    <scope>NUCLEOTIDE SEQUENCE [LARGE SCALE GENOMIC DNA]</scope>
    <source>
        <strain evidence="1 2">Bd21</strain>
    </source>
</reference>
<dbReference type="EnsemblPlants" id="PNT67598">
    <property type="protein sequence ID" value="PNT67598"/>
    <property type="gene ID" value="BRADI_3g29413v3"/>
</dbReference>
<protein>
    <submittedName>
        <fullName evidence="1 2">Uncharacterized protein</fullName>
    </submittedName>
</protein>
<dbReference type="Proteomes" id="UP000008810">
    <property type="component" value="Chromosome 3"/>
</dbReference>
<dbReference type="Gramene" id="PNT67598">
    <property type="protein sequence ID" value="PNT67598"/>
    <property type="gene ID" value="BRADI_3g29413v3"/>
</dbReference>
<gene>
    <name evidence="1" type="ORF">BRADI_3g29413v3</name>
</gene>
<dbReference type="InParanoid" id="A0A2K2CZZ4"/>
<dbReference type="AlphaFoldDB" id="A0A2K2CZZ4"/>
<proteinExistence type="predicted"/>
<name>A0A2K2CZZ4_BRADI</name>
<reference evidence="2" key="3">
    <citation type="submission" date="2018-08" db="UniProtKB">
        <authorList>
            <consortium name="EnsemblPlants"/>
        </authorList>
    </citation>
    <scope>IDENTIFICATION</scope>
    <source>
        <strain evidence="2">cv. Bd21</strain>
    </source>
</reference>
<evidence type="ECO:0000313" key="1">
    <source>
        <dbReference type="EMBL" id="PNT67598.1"/>
    </source>
</evidence>